<dbReference type="Pfam" id="PF14765">
    <property type="entry name" value="PS-DH"/>
    <property type="match status" value="1"/>
</dbReference>
<dbReference type="InterPro" id="IPR036736">
    <property type="entry name" value="ACP-like_sf"/>
</dbReference>
<keyword evidence="2" id="KW-0597">Phosphoprotein</keyword>
<dbReference type="InterPro" id="IPR013217">
    <property type="entry name" value="Methyltransf_12"/>
</dbReference>
<dbReference type="InterPro" id="IPR029063">
    <property type="entry name" value="SAM-dependent_MTases_sf"/>
</dbReference>
<name>A0A161U9J0_XYLHT</name>
<dbReference type="Proteomes" id="UP000076632">
    <property type="component" value="Unassembled WGS sequence"/>
</dbReference>
<dbReference type="SUPFAM" id="SSF52777">
    <property type="entry name" value="CoA-dependent acyltransferases"/>
    <property type="match status" value="2"/>
</dbReference>
<feature type="compositionally biased region" description="Pro residues" evidence="9">
    <location>
        <begin position="2491"/>
        <end position="2500"/>
    </location>
</feature>
<evidence type="ECO:0000313" key="14">
    <source>
        <dbReference type="Proteomes" id="UP000076632"/>
    </source>
</evidence>
<proteinExistence type="predicted"/>
<evidence type="ECO:0000256" key="4">
    <source>
        <dbReference type="ARBA" id="ARBA00022603"/>
    </source>
</evidence>
<dbReference type="Gene3D" id="3.40.47.10">
    <property type="match status" value="1"/>
</dbReference>
<dbReference type="PROSITE" id="PS00455">
    <property type="entry name" value="AMP_BINDING"/>
    <property type="match status" value="1"/>
</dbReference>
<dbReference type="Pfam" id="PF23297">
    <property type="entry name" value="ACP_SdgA_C"/>
    <property type="match status" value="1"/>
</dbReference>
<dbReference type="PROSITE" id="PS52019">
    <property type="entry name" value="PKS_MFAS_DH"/>
    <property type="match status" value="1"/>
</dbReference>
<dbReference type="InterPro" id="IPR049552">
    <property type="entry name" value="PKS_DH_N"/>
</dbReference>
<organism evidence="13 14">
    <name type="scientific">Xylona heveae (strain CBS 132557 / TC161)</name>
    <dbReference type="NCBI Taxonomy" id="1328760"/>
    <lineage>
        <taxon>Eukaryota</taxon>
        <taxon>Fungi</taxon>
        <taxon>Dikarya</taxon>
        <taxon>Ascomycota</taxon>
        <taxon>Pezizomycotina</taxon>
        <taxon>Xylonomycetes</taxon>
        <taxon>Xylonales</taxon>
        <taxon>Xylonaceae</taxon>
        <taxon>Xylona</taxon>
    </lineage>
</organism>
<evidence type="ECO:0000313" key="13">
    <source>
        <dbReference type="EMBL" id="KZF23885.1"/>
    </source>
</evidence>
<dbReference type="InterPro" id="IPR057326">
    <property type="entry name" value="KR_dom"/>
</dbReference>
<dbReference type="SMART" id="SM00826">
    <property type="entry name" value="PKS_DH"/>
    <property type="match status" value="1"/>
</dbReference>
<dbReference type="InterPro" id="IPR009081">
    <property type="entry name" value="PP-bd_ACP"/>
</dbReference>
<dbReference type="InterPro" id="IPR014031">
    <property type="entry name" value="Ketoacyl_synth_C"/>
</dbReference>
<dbReference type="GeneID" id="28901155"/>
<dbReference type="InterPro" id="IPR020807">
    <property type="entry name" value="PKS_DH"/>
</dbReference>
<dbReference type="InterPro" id="IPR014043">
    <property type="entry name" value="Acyl_transferase_dom"/>
</dbReference>
<dbReference type="InterPro" id="IPR001227">
    <property type="entry name" value="Ac_transferase_dom_sf"/>
</dbReference>
<feature type="compositionally biased region" description="Low complexity" evidence="9">
    <location>
        <begin position="2501"/>
        <end position="2525"/>
    </location>
</feature>
<dbReference type="InterPro" id="IPR013120">
    <property type="entry name" value="FAR_NAD-bd"/>
</dbReference>
<evidence type="ECO:0000256" key="9">
    <source>
        <dbReference type="SAM" id="MobiDB-lite"/>
    </source>
</evidence>
<dbReference type="CDD" id="cd02440">
    <property type="entry name" value="AdoMet_MTases"/>
    <property type="match status" value="1"/>
</dbReference>
<dbReference type="Gene3D" id="3.30.559.10">
    <property type="entry name" value="Chloramphenicol acetyltransferase-like domain"/>
    <property type="match status" value="1"/>
</dbReference>
<dbReference type="InterPro" id="IPR050091">
    <property type="entry name" value="PKS_NRPS_Biosynth_Enz"/>
</dbReference>
<dbReference type="Pfam" id="PF08242">
    <property type="entry name" value="Methyltransf_12"/>
    <property type="match status" value="1"/>
</dbReference>
<dbReference type="InterPro" id="IPR020845">
    <property type="entry name" value="AMP-binding_CS"/>
</dbReference>
<dbReference type="InterPro" id="IPR001242">
    <property type="entry name" value="Condensation_dom"/>
</dbReference>
<feature type="domain" description="PKS/mFAS DH" evidence="12">
    <location>
        <begin position="934"/>
        <end position="1237"/>
    </location>
</feature>
<evidence type="ECO:0000256" key="6">
    <source>
        <dbReference type="ARBA" id="ARBA00022737"/>
    </source>
</evidence>
<dbReference type="CDD" id="cd05930">
    <property type="entry name" value="A_NRPS"/>
    <property type="match status" value="1"/>
</dbReference>
<evidence type="ECO:0000256" key="8">
    <source>
        <dbReference type="PROSITE-ProRule" id="PRU01363"/>
    </source>
</evidence>
<dbReference type="Gene3D" id="1.10.1200.10">
    <property type="entry name" value="ACP-like"/>
    <property type="match status" value="2"/>
</dbReference>
<sequence length="4002" mass="438125">MSSLEPIAIVGSACRFPGSSDTPSKLWELLREPRDLLRKVEAGRRFDPMAFYNSDPEHHGTTNVKASYFLDEDPAEFDNGFFNIQPAESEAIDPQQRMLMETVYDSLCAAGQTIDGLRGSSTAVIVGLMGDDWSGVLYKDWENLPQYSATGMGRSIMSNRVSYFFDWHGPSITLDTACSSSLVAVHLAIQALRNGESKVAVAAGANLLLSPAMYIAESNLHMLSPTGRSRMWDRDVDGYARGEGIAAVVLKPLTAALKDGDHIECIIRATGVNQDGKTPGLTMPSAAAQAALIRETYARAGLDLDNPEDRPQFFHAHGTGTPAGDPQEAEAISRAFYPNGASDTDKLYVGSIKTIIGHTEGTAGLASLLGSSLALQHNVIPPNMHFNNLNPRIEPFYRGLEVPTSAKPWPKLLPGQPRRASINSFGFGGTNAHAIIEAYEPSTAAPSAGPTFTPLTISAASEKSLRALLSSYSDYVKANPQTSLRDFAYTVQERRSTLAYRAAIAASTREEALQKIEALLGSVDAPELTTKHFGMSSPRILGVFTGQGAQWPRMGAKLVEASPLVSKRLDELDTALVSLPDSDRPDWTLRGQLLAGTAKSRITEAALSQPLCTAVQILLVDLLQLAGIRLHAVVGHSSGEIGAAYAAGLLSASRAIRIAYYRGLYAKLAKSPNGSKGAMMAVGTSFEDAADFCQLESFEGRLQVAARNSSSSITLSGDEAAVAEAIEIFKDEGKFARQLKVDTAYHSAHMLPCSAPYLASMEAMDDGPVTNTSDRPRWHSSVLEGQVMSKSNLDAQYFVDNMTNTVLFAPAVTAATTQSGPFDLALEIGPHPALKGPCLDTLEELTGDRIPYSGVLSRGKDDIIELSTVLGFVWSYLGAGSVTFEEFERAVSGALSGRQLIPDLPKYPFDHSKSFWTMSRVSGAHTTTVYEPPHPILGRRQAERETSHEIQWRNILRPKEISWLKGHKIQGQIVFPAAGFVAMVVEAMKSIAIKSSIALVTIENLFIGRAIAFDDENSSVESLFSVKVVHSGKDSIQANFSCYSGAPHEPGTSMGLNAEGVVNVLLAEPKADQLPFLETEDWNMTEIEVDRFYDQFTRLEYEYTPPFHGMRSIKRKNGYATGTIEDESGSDWEDQLLIHPGMLDTALQASSAAFSCPGDGRMWGLYIPAGIQRITINPFFTSHGIGKQGTHPWEAVVRSFKNARSIVDITIFSEDNANNFIQVEGLELMPFTAARPEDDTVQFSRFDYKIDRPNGDLAAPVDDGLSAEDVENAIKAERVSFFYLRRLVETITPEEKADALPHYQRLLDWATHSVDLVRRGKNPYVPSSYQADTKEQIDAILEKYRDRVDVRMLESVGKNLPEVVRTGSSILEHMTQDGLFDFYDEGMGLDIANRHFARMAAQVSHRYPHMKVFEIGAGTGGSTRHLLPTLGSAFSTYTYTDISSGFFEAAEDRFRDYAGRMVFKSFDMERSPASQGFVEGSYDLVLASNVLHATGKLEEMMTSVRQLLKPGGYLIALELTSNDTLRVGLPMGSLPGWWVGAESGRRWGPTLSLPQWDSLLRKCGFGGIETSTPLFHKLHPSSVFAAQAVDDRLNLLRAPLSSVAALPPTDAPRLVIVGGETLAAHRIAEKLEILLAPRFNYIECVESFESLDSETLLHGSTVISITELDEPLFKTITPGKLEALKMLWRDAGTVLWVTRGARAEEPHSFMTHGLGRVVKFEYPNISLQVLDLDKLNDGTPQLLVEELLRLEVLKKWEKEIAPGDELLWSIEPEVYIESGARIIPRLYQCEQANERYNTSRRAVAKKVNSQETPILFASEGSSYELQYPSPLRLPISPPELGLTKAIRVSHFLLQTLKISSVGSLFLCAGTDESTGEQLVGLSHTAESRTTVLAEWTTLLAGADPIKALAAVAAHITASNILRLVPSGSTVVVHEPDELVGSALTEQSQQTSIRVVITTSLKDRVTKGWRYISGNFPRRLIEKALPTTLSVFVDLSQAVGSAEVGQLIARCLPQPCTTYSAKHFYGTTAEIHPGSSSSQVAQVLKAAWLVGNENWGEVGNPSVVQLQDVPKLSILEAPLTIADCSDTDVSIHVQAIDAGTIFRGDKTYFMVGMSGQVGQSLCQWMVEHGAKYVVLTSRRPKVHPEFIRSVEAMGATVRILPLDVTSKESLIQCYEEISKTMPPIAGVAQGAMVLEDSLFDRMSFEALTKVLNPKVIGTQLLDELFYDIQLDFFIVFSSLTGVVGNSGQSNYIAANMFMTALAAQRKKRGVAGSAIAISSVMGIGYVERSEDFTGDYFAKLGYRNISEQDLQQLFAEAILVGRPGCPESSEITTGLEPIYADTHVKAQFREDIKFNHFVMERPGTQNVAGRLSALPVRVQLAETKSKADAISIIKDSFIARLKRTLMISQDDTVNEKVSLVEQGIDSLMAVEVRSWFLKELEVDIPVLKILGGASITDLLTEALERVPTSVVDLNSLAGGPGKGAKPAEQTPKPAPSPPPAQGLPQVQVSSAESSSENHSSSGGSPSRPGTPLETPMTEMDEFINAVPINDIENLKSKTLSETRTLFPISEKVEIPLITNSPMPVNDTSKVQGEIPDLSHLAEQEESCAMSYGQTRFWFLNDYLEDKTSFNMTVMFKLTGKINVPQLARAVQTIGQRHEALRTRYFWSGTGEQRAPMQGILPESPLRLIHKRLGSEADAYEELRKMHNYIWDLGSWEAAKIHLLTVSDNMHFLLVSGHHISWDGYSFTVLFVDLEAAYTGKPMPPLGPECQYRAFSKWQRETYEMGAMNKTIEEFRGIIDPNTPPVPPFPFAKSQTRPVLDRFIQFEAKATLQAPLVSKLKQLARKHRATMFHLYLAALQGLVLRLLPETDDFFLGVADANRIDKNFMGSLGFFLNLLPVRFTRREKTKISDLIKDARDKAYGALKRSHVPWNVILKELKIPRTNTHAPIYQLFVDYRQVFQDRSVWGGCKLSDESWLNARNGYDLTLGITDNPTGESWLSIRLTANMYTMAGTELLMRSYVNVLETFAKGVDLDASELPAYAPSDIEAALQIGKGPQMKLEWPATISHRIDQMIERHGSEPALKDGLGNNLTYKQMGDRINVIAAALTAAGATDGSPIGVFQDPSSDWICSMLAAFRVGATYIPLDLRNSVARLFSIVQAARPTILLTDCNTTAKTETIGASNAVEIVVSDLPNSTATTPPPNRAKPGSTAVILFTSGTTGKPKGILLTHENLRAESEGFSRFCDIPNLAKVVLQQTIYSFDVSLDQIFAGLADGGCLVIVPAEKRGDPQSITKLMAEHGVTYTVATPSEYEMWFRYARENLSRCKAWRAAFGGGEHLHRGLIQEFADLALELPGLRLFNNYGPTEATLAITKGEVKHTDPDLEDHVPAGYILPNYTVAILDDHLQPVPVGVAGEICAGGPGIANGYLGLEEMTKEKFLPGSKIHPSAANSGAWYRTGDRGCLREDGAIYWLGRIAGDNQVKVRGFRIEVQEVEVVLLETAKGALSHAVVTLRGEGEQKFLAAHVVFAPDFPHHRRQEMVQHLESRLPLPAYMQPAVIVPIDDIPVTSNFKFDRKAIQAMPLPEGLQDTALVMEMEKKMAELWRRVIPHNIRELTPETNFFDVGGTSILLVKLQALVKAELNSAPLLVDLMNFSTLGGMAKIVKAFTGARVIDWETETSVPECLNRLGKEISSRPRNSSNLTVVLAGATGYLGRHLLRRLIDTPQVGEILCLVRDETTALASLSSPSGKVKFVRADLSQPNLGLSSTGLAALGEKADVVVHCAANRSFFDSYETLRPVNVESVKELARLALTNNALFHIVTSGAVQVYDGAAPRTDGSDGYVASKWAAETFLRKAARLGLQVNLHRPLPASEDEKASSDVTAPAVLDELLSIIRQLGTRPDFSAVSGYLDVAPVNQVVGDMVASITSAGGEAGSVEVLTHNARLRLHVKDFADYVDNNDELKTLPITNPLYWFADAKKAGFGYFMTSHHLVMSSKDGKLVTRR</sequence>
<dbReference type="Gene3D" id="3.10.129.110">
    <property type="entry name" value="Polyketide synthase dehydratase"/>
    <property type="match status" value="1"/>
</dbReference>
<dbReference type="InterPro" id="IPR042104">
    <property type="entry name" value="PKS_dehydratase_sf"/>
</dbReference>
<dbReference type="InterPro" id="IPR014030">
    <property type="entry name" value="Ketoacyl_synth_N"/>
</dbReference>
<dbReference type="GO" id="GO:0009403">
    <property type="term" value="P:toxin biosynthetic process"/>
    <property type="evidence" value="ECO:0007669"/>
    <property type="project" value="UniProtKB-ARBA"/>
</dbReference>
<dbReference type="Pfam" id="PF02801">
    <property type="entry name" value="Ketoacyl-synt_C"/>
    <property type="match status" value="1"/>
</dbReference>
<dbReference type="GO" id="GO:0004312">
    <property type="term" value="F:fatty acid synthase activity"/>
    <property type="evidence" value="ECO:0007669"/>
    <property type="project" value="TreeGrafter"/>
</dbReference>
<dbReference type="SUPFAM" id="SSF53901">
    <property type="entry name" value="Thiolase-like"/>
    <property type="match status" value="1"/>
</dbReference>
<dbReference type="Pfam" id="PF08659">
    <property type="entry name" value="KR"/>
    <property type="match status" value="1"/>
</dbReference>
<dbReference type="Pfam" id="PF22621">
    <property type="entry name" value="CurL-like_PKS_C"/>
    <property type="match status" value="1"/>
</dbReference>
<keyword evidence="7" id="KW-0511">Multifunctional enzyme</keyword>
<dbReference type="Pfam" id="PF00668">
    <property type="entry name" value="Condensation"/>
    <property type="match status" value="1"/>
</dbReference>
<evidence type="ECO:0000256" key="1">
    <source>
        <dbReference type="ARBA" id="ARBA00022450"/>
    </source>
</evidence>
<dbReference type="Pfam" id="PF00698">
    <property type="entry name" value="Acyl_transf_1"/>
    <property type="match status" value="1"/>
</dbReference>
<keyword evidence="5" id="KW-0808">Transferase</keyword>
<dbReference type="InterPro" id="IPR018201">
    <property type="entry name" value="Ketoacyl_synth_AS"/>
</dbReference>
<dbReference type="PANTHER" id="PTHR43775:SF20">
    <property type="entry name" value="HYBRID PKS-NRPS SYNTHETASE APDA"/>
    <property type="match status" value="1"/>
</dbReference>
<dbReference type="GO" id="GO:0008168">
    <property type="term" value="F:methyltransferase activity"/>
    <property type="evidence" value="ECO:0007669"/>
    <property type="project" value="UniProtKB-KW"/>
</dbReference>
<dbReference type="Pfam" id="PF21089">
    <property type="entry name" value="PKS_DH_N"/>
    <property type="match status" value="1"/>
</dbReference>
<dbReference type="CDD" id="cd19532">
    <property type="entry name" value="C_PKS-NRPS"/>
    <property type="match status" value="1"/>
</dbReference>
<keyword evidence="3" id="KW-0436">Ligase</keyword>
<dbReference type="Gene3D" id="3.40.50.12780">
    <property type="entry name" value="N-terminal domain of ligase-like"/>
    <property type="match status" value="1"/>
</dbReference>
<feature type="domain" description="Carrier" evidence="10">
    <location>
        <begin position="2387"/>
        <end position="2465"/>
    </location>
</feature>
<dbReference type="InParanoid" id="A0A161U9J0"/>
<dbReference type="CDD" id="cd00833">
    <property type="entry name" value="PKS"/>
    <property type="match status" value="1"/>
</dbReference>
<dbReference type="InterPro" id="IPR036291">
    <property type="entry name" value="NAD(P)-bd_dom_sf"/>
</dbReference>
<evidence type="ECO:0000256" key="2">
    <source>
        <dbReference type="ARBA" id="ARBA00022553"/>
    </source>
</evidence>
<dbReference type="SMART" id="SM00823">
    <property type="entry name" value="PKS_PP"/>
    <property type="match status" value="1"/>
</dbReference>
<dbReference type="Gene3D" id="3.30.559.30">
    <property type="entry name" value="Nonribosomal peptide synthetase, condensation domain"/>
    <property type="match status" value="1"/>
</dbReference>
<feature type="domain" description="Carrier" evidence="10">
    <location>
        <begin position="3589"/>
        <end position="3666"/>
    </location>
</feature>
<dbReference type="GO" id="GO:0004315">
    <property type="term" value="F:3-oxoacyl-[acyl-carrier-protein] synthase activity"/>
    <property type="evidence" value="ECO:0007669"/>
    <property type="project" value="InterPro"/>
</dbReference>
<keyword evidence="6" id="KW-0677">Repeat</keyword>
<dbReference type="Pfam" id="PF00109">
    <property type="entry name" value="ketoacyl-synt"/>
    <property type="match status" value="1"/>
</dbReference>
<keyword evidence="1" id="KW-0596">Phosphopantetheine</keyword>
<dbReference type="Pfam" id="PF00501">
    <property type="entry name" value="AMP-binding"/>
    <property type="match status" value="1"/>
</dbReference>
<dbReference type="SMART" id="SM00825">
    <property type="entry name" value="PKS_KS"/>
    <property type="match status" value="1"/>
</dbReference>
<dbReference type="Gene3D" id="3.30.300.30">
    <property type="match status" value="1"/>
</dbReference>
<dbReference type="InterPro" id="IPR016039">
    <property type="entry name" value="Thiolase-like"/>
</dbReference>
<dbReference type="Gene3D" id="3.40.50.150">
    <property type="entry name" value="Vaccinia Virus protein VP39"/>
    <property type="match status" value="1"/>
</dbReference>
<dbReference type="GO" id="GO:0032259">
    <property type="term" value="P:methylation"/>
    <property type="evidence" value="ECO:0007669"/>
    <property type="project" value="UniProtKB-KW"/>
</dbReference>
<evidence type="ECO:0000259" key="11">
    <source>
        <dbReference type="PROSITE" id="PS52004"/>
    </source>
</evidence>
<dbReference type="InterPro" id="IPR020841">
    <property type="entry name" value="PKS_Beta-ketoAc_synthase_dom"/>
</dbReference>
<dbReference type="GO" id="GO:0016874">
    <property type="term" value="F:ligase activity"/>
    <property type="evidence" value="ECO:0007669"/>
    <property type="project" value="UniProtKB-KW"/>
</dbReference>
<dbReference type="PROSITE" id="PS50075">
    <property type="entry name" value="CARRIER"/>
    <property type="match status" value="2"/>
</dbReference>
<dbReference type="InterPro" id="IPR000873">
    <property type="entry name" value="AMP-dep_synth/lig_dom"/>
</dbReference>
<dbReference type="InterPro" id="IPR023213">
    <property type="entry name" value="CAT-like_dom_sf"/>
</dbReference>
<feature type="active site" description="Proton acceptor; for dehydratase activity" evidence="8">
    <location>
        <position position="967"/>
    </location>
</feature>
<dbReference type="SMART" id="SM00822">
    <property type="entry name" value="PKS_KR"/>
    <property type="match status" value="1"/>
</dbReference>
<accession>A0A161U9J0</accession>
<keyword evidence="14" id="KW-1185">Reference proteome</keyword>
<dbReference type="InterPro" id="IPR013968">
    <property type="entry name" value="PKS_KR"/>
</dbReference>
<dbReference type="InterPro" id="IPR016036">
    <property type="entry name" value="Malonyl_transacylase_ACP-bd"/>
</dbReference>
<evidence type="ECO:0000259" key="12">
    <source>
        <dbReference type="PROSITE" id="PS52019"/>
    </source>
</evidence>
<dbReference type="OrthoDB" id="329835at2759"/>
<dbReference type="Gene3D" id="3.40.366.10">
    <property type="entry name" value="Malonyl-Coenzyme A Acyl Carrier Protein, domain 2"/>
    <property type="match status" value="1"/>
</dbReference>
<dbReference type="SUPFAM" id="SSF51735">
    <property type="entry name" value="NAD(P)-binding Rossmann-fold domains"/>
    <property type="match status" value="2"/>
</dbReference>
<dbReference type="InterPro" id="IPR020806">
    <property type="entry name" value="PKS_PP-bd"/>
</dbReference>
<evidence type="ECO:0000259" key="10">
    <source>
        <dbReference type="PROSITE" id="PS50075"/>
    </source>
</evidence>
<feature type="region of interest" description="C-terminal hotdog fold" evidence="8">
    <location>
        <begin position="1084"/>
        <end position="1237"/>
    </location>
</feature>
<dbReference type="OMA" id="GMMCDDW"/>
<dbReference type="SMART" id="SM00827">
    <property type="entry name" value="PKS_AT"/>
    <property type="match status" value="1"/>
</dbReference>
<dbReference type="InterPro" id="IPR042099">
    <property type="entry name" value="ANL_N_sf"/>
</dbReference>
<dbReference type="SUPFAM" id="SSF55048">
    <property type="entry name" value="Probable ACP-binding domain of malonyl-CoA ACP transacylase"/>
    <property type="match status" value="1"/>
</dbReference>
<feature type="region of interest" description="N-terminal hotdog fold" evidence="8">
    <location>
        <begin position="934"/>
        <end position="1069"/>
    </location>
</feature>
<feature type="active site" description="Proton donor; for dehydratase activity" evidence="8">
    <location>
        <position position="1144"/>
    </location>
</feature>
<dbReference type="GO" id="GO:0006633">
    <property type="term" value="P:fatty acid biosynthetic process"/>
    <property type="evidence" value="ECO:0007669"/>
    <property type="project" value="InterPro"/>
</dbReference>
<dbReference type="InterPro" id="IPR045851">
    <property type="entry name" value="AMP-bd_C_sf"/>
</dbReference>
<dbReference type="GO" id="GO:0031177">
    <property type="term" value="F:phosphopantetheine binding"/>
    <property type="evidence" value="ECO:0007669"/>
    <property type="project" value="InterPro"/>
</dbReference>
<dbReference type="SUPFAM" id="SSF47336">
    <property type="entry name" value="ACP-like"/>
    <property type="match status" value="2"/>
</dbReference>
<gene>
    <name evidence="13" type="ORF">L228DRAFT_282560</name>
</gene>
<dbReference type="Gene3D" id="3.40.50.720">
    <property type="entry name" value="NAD(P)-binding Rossmann-like Domain"/>
    <property type="match status" value="3"/>
</dbReference>
<dbReference type="EMBL" id="KV407457">
    <property type="protein sequence ID" value="KZF23885.1"/>
    <property type="molecule type" value="Genomic_DNA"/>
</dbReference>
<evidence type="ECO:0000256" key="3">
    <source>
        <dbReference type="ARBA" id="ARBA00022598"/>
    </source>
</evidence>
<dbReference type="InterPro" id="IPR049900">
    <property type="entry name" value="PKS_mFAS_DH"/>
</dbReference>
<evidence type="ECO:0000256" key="5">
    <source>
        <dbReference type="ARBA" id="ARBA00022679"/>
    </source>
</evidence>
<dbReference type="InterPro" id="IPR049551">
    <property type="entry name" value="PKS_DH_C"/>
</dbReference>
<evidence type="ECO:0000256" key="7">
    <source>
        <dbReference type="ARBA" id="ARBA00023268"/>
    </source>
</evidence>
<dbReference type="STRING" id="1328760.A0A161U9J0"/>
<dbReference type="PROSITE" id="PS00606">
    <property type="entry name" value="KS3_1"/>
    <property type="match status" value="1"/>
</dbReference>
<dbReference type="SUPFAM" id="SSF56801">
    <property type="entry name" value="Acetyl-CoA synthetase-like"/>
    <property type="match status" value="1"/>
</dbReference>
<dbReference type="RefSeq" id="XP_018189440.1">
    <property type="nucleotide sequence ID" value="XM_018336018.1"/>
</dbReference>
<dbReference type="Pfam" id="PF00550">
    <property type="entry name" value="PP-binding"/>
    <property type="match status" value="1"/>
</dbReference>
<dbReference type="InterPro" id="IPR016035">
    <property type="entry name" value="Acyl_Trfase/lysoPLipase"/>
</dbReference>
<feature type="region of interest" description="Disordered" evidence="9">
    <location>
        <begin position="2473"/>
        <end position="2534"/>
    </location>
</feature>
<dbReference type="SUPFAM" id="SSF52151">
    <property type="entry name" value="FabD/lysophospholipase-like"/>
    <property type="match status" value="1"/>
</dbReference>
<dbReference type="SUPFAM" id="SSF53335">
    <property type="entry name" value="S-adenosyl-L-methionine-dependent methyltransferases"/>
    <property type="match status" value="1"/>
</dbReference>
<feature type="domain" description="Ketosynthase family 3 (KS3)" evidence="11">
    <location>
        <begin position="4"/>
        <end position="438"/>
    </location>
</feature>
<reference evidence="13 14" key="1">
    <citation type="journal article" date="2016" name="Fungal Biol.">
        <title>The genome of Xylona heveae provides a window into fungal endophytism.</title>
        <authorList>
            <person name="Gazis R."/>
            <person name="Kuo A."/>
            <person name="Riley R."/>
            <person name="LaButti K."/>
            <person name="Lipzen A."/>
            <person name="Lin J."/>
            <person name="Amirebrahimi M."/>
            <person name="Hesse C.N."/>
            <person name="Spatafora J.W."/>
            <person name="Henrissat B."/>
            <person name="Hainaut M."/>
            <person name="Grigoriev I.V."/>
            <person name="Hibbett D.S."/>
        </authorList>
    </citation>
    <scope>NUCLEOTIDE SEQUENCE [LARGE SCALE GENOMIC DNA]</scope>
    <source>
        <strain evidence="13 14">TC161</strain>
    </source>
</reference>
<dbReference type="PANTHER" id="PTHR43775">
    <property type="entry name" value="FATTY ACID SYNTHASE"/>
    <property type="match status" value="1"/>
</dbReference>
<protein>
    <submittedName>
        <fullName evidence="13">Putative equisetin synthetase</fullName>
    </submittedName>
</protein>
<dbReference type="PROSITE" id="PS52004">
    <property type="entry name" value="KS3_2"/>
    <property type="match status" value="1"/>
</dbReference>
<keyword evidence="4" id="KW-0489">Methyltransferase</keyword>
<dbReference type="Pfam" id="PF07993">
    <property type="entry name" value="NAD_binding_4"/>
    <property type="match status" value="1"/>
</dbReference>